<dbReference type="PANTHER" id="PTHR43798">
    <property type="entry name" value="MONOACYLGLYCEROL LIPASE"/>
    <property type="match status" value="1"/>
</dbReference>
<dbReference type="OrthoDB" id="6431331at2759"/>
<dbReference type="SUPFAM" id="SSF53474">
    <property type="entry name" value="alpha/beta-Hydrolases"/>
    <property type="match status" value="1"/>
</dbReference>
<reference evidence="5" key="3">
    <citation type="submission" date="2025-05" db="UniProtKB">
        <authorList>
            <consortium name="RefSeq"/>
        </authorList>
    </citation>
    <scope>NUCLEOTIDE SEQUENCE [LARGE SCALE GENOMIC DNA]</scope>
    <source>
        <strain evidence="5">DH4</strain>
    </source>
</reference>
<dbReference type="InterPro" id="IPR050266">
    <property type="entry name" value="AB_hydrolase_sf"/>
</dbReference>
<dbReference type="GeneID" id="100576770"/>
<sequence length="321" mass="37333">MCFYFKYNYNENKITNEDYFDSNYNMDQIQKTSIEIKFPVPWGHIAAKVYGPLKEKKILMVHGILDNAGSFDRLVQLLPQEYQYVSIDLPGHGLSSPLSYGTPLHFFDYVYSILLVLNALKWKTCIYIGHSFGAHIGTYFSILYPGRFEKIIAIDGFISIPIENVVFHIQDKYNLDAYAKDSGTLYTKDEIIYALKFKRQETLKLDAAEAVFKRAVTKVNNLYKYNRDTRLRFMIKPSFTKEQQKKFFIKYATKTLVIVADNSSQVDFLLELLNTIRNICEKNKISVITVNGNHDVHNNYPERIAFHICKFLNTNDLQSKL</sequence>
<evidence type="ECO:0000313" key="4">
    <source>
        <dbReference type="EnsemblMetazoa" id="XP_006565363"/>
    </source>
</evidence>
<accession>A0A7M7GXG8</accession>
<dbReference type="PANTHER" id="PTHR43798:SF14">
    <property type="entry name" value="SERINE HYDROLASE-LIKE PROTEIN DDB_G0286239"/>
    <property type="match status" value="1"/>
</dbReference>
<dbReference type="AlphaFoldDB" id="A0A7M7GXG8"/>
<protein>
    <submittedName>
        <fullName evidence="6">Serine hydrolase-like protein 2 isoform X1</fullName>
    </submittedName>
</protein>
<dbReference type="EnsemblMetazoa" id="XM_006565300">
    <property type="protein sequence ID" value="XP_006565363"/>
    <property type="gene ID" value="LOC100576770"/>
</dbReference>
<keyword evidence="5" id="KW-1185">Reference proteome</keyword>
<dbReference type="GO" id="GO:0016020">
    <property type="term" value="C:membrane"/>
    <property type="evidence" value="ECO:0007669"/>
    <property type="project" value="TreeGrafter"/>
</dbReference>
<gene>
    <name evidence="6" type="primary">LOC100576770</name>
</gene>
<organism evidence="4">
    <name type="scientific">Apis mellifera</name>
    <name type="common">Honeybee</name>
    <dbReference type="NCBI Taxonomy" id="7460"/>
    <lineage>
        <taxon>Eukaryota</taxon>
        <taxon>Metazoa</taxon>
        <taxon>Ecdysozoa</taxon>
        <taxon>Arthropoda</taxon>
        <taxon>Hexapoda</taxon>
        <taxon>Insecta</taxon>
        <taxon>Pterygota</taxon>
        <taxon>Neoptera</taxon>
        <taxon>Endopterygota</taxon>
        <taxon>Hymenoptera</taxon>
        <taxon>Apocrita</taxon>
        <taxon>Aculeata</taxon>
        <taxon>Apoidea</taxon>
        <taxon>Anthophila</taxon>
        <taxon>Apidae</taxon>
        <taxon>Apis</taxon>
    </lineage>
</organism>
<evidence type="ECO:0000259" key="3">
    <source>
        <dbReference type="Pfam" id="PF00561"/>
    </source>
</evidence>
<evidence type="ECO:0000313" key="5">
    <source>
        <dbReference type="Proteomes" id="UP000005203"/>
    </source>
</evidence>
<keyword evidence="2" id="KW-0378">Hydrolase</keyword>
<dbReference type="InterPro" id="IPR029058">
    <property type="entry name" value="AB_hydrolase_fold"/>
</dbReference>
<dbReference type="PRINTS" id="PR00111">
    <property type="entry name" value="ABHYDROLASE"/>
</dbReference>
<reference evidence="6" key="2">
    <citation type="submission" date="2025-04" db="UniProtKB">
        <authorList>
            <consortium name="RefSeq"/>
        </authorList>
    </citation>
    <scope>IDENTIFICATION</scope>
    <source>
        <strain evidence="6">DH4</strain>
        <tissue evidence="6">Whole body</tissue>
    </source>
</reference>
<reference evidence="4" key="1">
    <citation type="submission" date="2021-01" db="UniProtKB">
        <authorList>
            <consortium name="EnsemblMetazoa"/>
        </authorList>
    </citation>
    <scope>IDENTIFICATION</scope>
    <source>
        <strain evidence="4">DH4</strain>
    </source>
</reference>
<dbReference type="Pfam" id="PF00561">
    <property type="entry name" value="Abhydrolase_1"/>
    <property type="match status" value="1"/>
</dbReference>
<proteinExistence type="inferred from homology"/>
<evidence type="ECO:0000256" key="1">
    <source>
        <dbReference type="ARBA" id="ARBA00008645"/>
    </source>
</evidence>
<dbReference type="InterPro" id="IPR000073">
    <property type="entry name" value="AB_hydrolase_1"/>
</dbReference>
<dbReference type="Gene3D" id="3.40.50.1820">
    <property type="entry name" value="alpha/beta hydrolase"/>
    <property type="match status" value="1"/>
</dbReference>
<evidence type="ECO:0000256" key="2">
    <source>
        <dbReference type="ARBA" id="ARBA00022801"/>
    </source>
</evidence>
<dbReference type="Proteomes" id="UP000005203">
    <property type="component" value="Linkage group LG1"/>
</dbReference>
<feature type="domain" description="AB hydrolase-1" evidence="3">
    <location>
        <begin position="58"/>
        <end position="294"/>
    </location>
</feature>
<comment type="similarity">
    <text evidence="1">Belongs to the AB hydrolase superfamily.</text>
</comment>
<evidence type="ECO:0000313" key="6">
    <source>
        <dbReference type="RefSeq" id="XP_006565363.2"/>
    </source>
</evidence>
<dbReference type="GO" id="GO:0016787">
    <property type="term" value="F:hydrolase activity"/>
    <property type="evidence" value="ECO:0007669"/>
    <property type="project" value="UniProtKB-KW"/>
</dbReference>
<accession>A0A8B6Z4U2</accession>
<dbReference type="RefSeq" id="XP_006565363.2">
    <property type="nucleotide sequence ID" value="XM_006565300.3"/>
</dbReference>
<name>A0A7M7GXG8_APIME</name>